<proteinExistence type="predicted"/>
<dbReference type="Proteomes" id="UP001212841">
    <property type="component" value="Unassembled WGS sequence"/>
</dbReference>
<sequence length="212" mass="24349">MSYIPDFNRGGPRELRGRDDIRPLVQDAIRRAGFKCGKISWKMMKEFRSGFALIGWPPFYEYGKDPKEATATDAKSFEIYSHLLKCVPLDDNFHWDQCLAEPLPEDPLNDGKTPLRKIIEYYPAALKHNRGKENQPVTRRRVPEYDFTVRTDFAKAEEVRTVVLSTQCEEYAKTEPTHNEESPTVVAKIESPERTSDVVMEFDSDVETSAPS</sequence>
<feature type="compositionally biased region" description="Basic and acidic residues" evidence="1">
    <location>
        <begin position="172"/>
        <end position="181"/>
    </location>
</feature>
<comment type="caution">
    <text evidence="2">The sequence shown here is derived from an EMBL/GenBank/DDBJ whole genome shotgun (WGS) entry which is preliminary data.</text>
</comment>
<evidence type="ECO:0000256" key="1">
    <source>
        <dbReference type="SAM" id="MobiDB-lite"/>
    </source>
</evidence>
<name>A0AAD5SDX7_9FUNG</name>
<feature type="region of interest" description="Disordered" evidence="1">
    <location>
        <begin position="172"/>
        <end position="195"/>
    </location>
</feature>
<evidence type="ECO:0000313" key="2">
    <source>
        <dbReference type="EMBL" id="KAJ3050943.1"/>
    </source>
</evidence>
<protein>
    <submittedName>
        <fullName evidence="2">Uncharacterized protein</fullName>
    </submittedName>
</protein>
<evidence type="ECO:0000313" key="3">
    <source>
        <dbReference type="Proteomes" id="UP001212841"/>
    </source>
</evidence>
<keyword evidence="3" id="KW-1185">Reference proteome</keyword>
<organism evidence="2 3">
    <name type="scientific">Rhizophlyctis rosea</name>
    <dbReference type="NCBI Taxonomy" id="64517"/>
    <lineage>
        <taxon>Eukaryota</taxon>
        <taxon>Fungi</taxon>
        <taxon>Fungi incertae sedis</taxon>
        <taxon>Chytridiomycota</taxon>
        <taxon>Chytridiomycota incertae sedis</taxon>
        <taxon>Chytridiomycetes</taxon>
        <taxon>Rhizophlyctidales</taxon>
        <taxon>Rhizophlyctidaceae</taxon>
        <taxon>Rhizophlyctis</taxon>
    </lineage>
</organism>
<dbReference type="AlphaFoldDB" id="A0AAD5SDX7"/>
<gene>
    <name evidence="2" type="ORF">HK097_008082</name>
</gene>
<accession>A0AAD5SDX7</accession>
<dbReference type="EMBL" id="JADGJD010000454">
    <property type="protein sequence ID" value="KAJ3050943.1"/>
    <property type="molecule type" value="Genomic_DNA"/>
</dbReference>
<reference evidence="2" key="1">
    <citation type="submission" date="2020-05" db="EMBL/GenBank/DDBJ databases">
        <title>Phylogenomic resolution of chytrid fungi.</title>
        <authorList>
            <person name="Stajich J.E."/>
            <person name="Amses K."/>
            <person name="Simmons R."/>
            <person name="Seto K."/>
            <person name="Myers J."/>
            <person name="Bonds A."/>
            <person name="Quandt C.A."/>
            <person name="Barry K."/>
            <person name="Liu P."/>
            <person name="Grigoriev I."/>
            <person name="Longcore J.E."/>
            <person name="James T.Y."/>
        </authorList>
    </citation>
    <scope>NUCLEOTIDE SEQUENCE</scope>
    <source>
        <strain evidence="2">JEL0318</strain>
    </source>
</reference>